<dbReference type="EMBL" id="CH902621">
    <property type="protein sequence ID" value="EDV44744.2"/>
    <property type="molecule type" value="Genomic_DNA"/>
</dbReference>
<dbReference type="Proteomes" id="UP000007801">
    <property type="component" value="Unassembled WGS sequence"/>
</dbReference>
<proteinExistence type="predicted"/>
<sequence>MYPPLLVYPECFYAYPTCSGSWSQPAFLMNVNELTLKSPKSASVAAPKNLSVLRSNGKWNRSLVLRVRLSASSRCAEALPGSAGSRSAENLPNPGSSDAPGSMAPAPRRRSNLCEKLQTHEITQQQAGFSPPPISGIRVDQYRSGTQEMGKASLENLGKEITLLVEMLEDGKRRSIHQPMRDVIESIRTLYERLVAQKDEQGGKEAPKTHQASQTSPLFRPVAEPRRKGVGPNPPSTKRSRREPSHAATQTRAGTGQPGQPTEPDPGTQRTKDAPKWKLVGPKKGKNQRRPNPEPKEKPKPDALVIMAKGEASYADILRRVKQDKKLQALGEAVTRIRRTQKGELLLQLKKSGEDTAGYRALVTESIGDEVEVRSLSHKIEIECRDLDEITTREEVAEAIGKLVETPGLPETDILLRKSFGQTQTAIIRMPAGSGRKVLDIGWVKVSGVRAHGETMPERYRSLTHVPEMRQGRAYGQKLRGGTQMRVLHQRWEGRGTRGWKWKVPDI</sequence>
<dbReference type="HOGENOM" id="CLU_045886_0_0_1"/>
<feature type="compositionally biased region" description="Polar residues" evidence="1">
    <location>
        <begin position="247"/>
        <end position="260"/>
    </location>
</feature>
<gene>
    <name evidence="2" type="primary">Dana\GF20516</name>
    <name evidence="2" type="synonym">dana_GLEANR_3060</name>
    <name evidence="2" type="ORF">GF20516</name>
</gene>
<feature type="compositionally biased region" description="Basic and acidic residues" evidence="1">
    <location>
        <begin position="199"/>
        <end position="208"/>
    </location>
</feature>
<evidence type="ECO:0008006" key="4">
    <source>
        <dbReference type="Google" id="ProtNLM"/>
    </source>
</evidence>
<feature type="compositionally biased region" description="Basic and acidic residues" evidence="1">
    <location>
        <begin position="291"/>
        <end position="301"/>
    </location>
</feature>
<feature type="region of interest" description="Disordered" evidence="1">
    <location>
        <begin position="199"/>
        <end position="302"/>
    </location>
</feature>
<feature type="compositionally biased region" description="Polar residues" evidence="1">
    <location>
        <begin position="84"/>
        <end position="96"/>
    </location>
</feature>
<dbReference type="AlphaFoldDB" id="B3MPY2"/>
<reference evidence="2 3" key="1">
    <citation type="journal article" date="2007" name="Nature">
        <title>Evolution of genes and genomes on the Drosophila phylogeny.</title>
        <authorList>
            <consortium name="Drosophila 12 Genomes Consortium"/>
            <person name="Clark A.G."/>
            <person name="Eisen M.B."/>
            <person name="Smith D.R."/>
            <person name="Bergman C.M."/>
            <person name="Oliver B."/>
            <person name="Markow T.A."/>
            <person name="Kaufman T.C."/>
            <person name="Kellis M."/>
            <person name="Gelbart W."/>
            <person name="Iyer V.N."/>
            <person name="Pollard D.A."/>
            <person name="Sackton T.B."/>
            <person name="Larracuente A.M."/>
            <person name="Singh N.D."/>
            <person name="Abad J.P."/>
            <person name="Abt D.N."/>
            <person name="Adryan B."/>
            <person name="Aguade M."/>
            <person name="Akashi H."/>
            <person name="Anderson W.W."/>
            <person name="Aquadro C.F."/>
            <person name="Ardell D.H."/>
            <person name="Arguello R."/>
            <person name="Artieri C.G."/>
            <person name="Barbash D.A."/>
            <person name="Barker D."/>
            <person name="Barsanti P."/>
            <person name="Batterham P."/>
            <person name="Batzoglou S."/>
            <person name="Begun D."/>
            <person name="Bhutkar A."/>
            <person name="Blanco E."/>
            <person name="Bosak S.A."/>
            <person name="Bradley R.K."/>
            <person name="Brand A.D."/>
            <person name="Brent M.R."/>
            <person name="Brooks A.N."/>
            <person name="Brown R.H."/>
            <person name="Butlin R.K."/>
            <person name="Caggese C."/>
            <person name="Calvi B.R."/>
            <person name="Bernardo de Carvalho A."/>
            <person name="Caspi A."/>
            <person name="Castrezana S."/>
            <person name="Celniker S.E."/>
            <person name="Chang J.L."/>
            <person name="Chapple C."/>
            <person name="Chatterji S."/>
            <person name="Chinwalla A."/>
            <person name="Civetta A."/>
            <person name="Clifton S.W."/>
            <person name="Comeron J.M."/>
            <person name="Costello J.C."/>
            <person name="Coyne J.A."/>
            <person name="Daub J."/>
            <person name="David R.G."/>
            <person name="Delcher A.L."/>
            <person name="Delehaunty K."/>
            <person name="Do C.B."/>
            <person name="Ebling H."/>
            <person name="Edwards K."/>
            <person name="Eickbush T."/>
            <person name="Evans J.D."/>
            <person name="Filipski A."/>
            <person name="Findeiss S."/>
            <person name="Freyhult E."/>
            <person name="Fulton L."/>
            <person name="Fulton R."/>
            <person name="Garcia A.C."/>
            <person name="Gardiner A."/>
            <person name="Garfield D.A."/>
            <person name="Garvin B.E."/>
            <person name="Gibson G."/>
            <person name="Gilbert D."/>
            <person name="Gnerre S."/>
            <person name="Godfrey J."/>
            <person name="Good R."/>
            <person name="Gotea V."/>
            <person name="Gravely B."/>
            <person name="Greenberg A.J."/>
            <person name="Griffiths-Jones S."/>
            <person name="Gross S."/>
            <person name="Guigo R."/>
            <person name="Gustafson E.A."/>
            <person name="Haerty W."/>
            <person name="Hahn M.W."/>
            <person name="Halligan D.L."/>
            <person name="Halpern A.L."/>
            <person name="Halter G.M."/>
            <person name="Han M.V."/>
            <person name="Heger A."/>
            <person name="Hillier L."/>
            <person name="Hinrichs A.S."/>
            <person name="Holmes I."/>
            <person name="Hoskins R.A."/>
            <person name="Hubisz M.J."/>
            <person name="Hultmark D."/>
            <person name="Huntley M.A."/>
            <person name="Jaffe D.B."/>
            <person name="Jagadeeshan S."/>
            <person name="Jeck W.R."/>
            <person name="Johnson J."/>
            <person name="Jones C.D."/>
            <person name="Jordan W.C."/>
            <person name="Karpen G.H."/>
            <person name="Kataoka E."/>
            <person name="Keightley P.D."/>
            <person name="Kheradpour P."/>
            <person name="Kirkness E.F."/>
            <person name="Koerich L.B."/>
            <person name="Kristiansen K."/>
            <person name="Kudrna D."/>
            <person name="Kulathinal R.J."/>
            <person name="Kumar S."/>
            <person name="Kwok R."/>
            <person name="Lander E."/>
            <person name="Langley C.H."/>
            <person name="Lapoint R."/>
            <person name="Lazzaro B.P."/>
            <person name="Lee S.J."/>
            <person name="Levesque L."/>
            <person name="Li R."/>
            <person name="Lin C.F."/>
            <person name="Lin M.F."/>
            <person name="Lindblad-Toh K."/>
            <person name="Llopart A."/>
            <person name="Long M."/>
            <person name="Low L."/>
            <person name="Lozovsky E."/>
            <person name="Lu J."/>
            <person name="Luo M."/>
            <person name="Machado C.A."/>
            <person name="Makalowski W."/>
            <person name="Marzo M."/>
            <person name="Matsuda M."/>
            <person name="Matzkin L."/>
            <person name="McAllister B."/>
            <person name="McBride C.S."/>
            <person name="McKernan B."/>
            <person name="McKernan K."/>
            <person name="Mendez-Lago M."/>
            <person name="Minx P."/>
            <person name="Mollenhauer M.U."/>
            <person name="Montooth K."/>
            <person name="Mount S.M."/>
            <person name="Mu X."/>
            <person name="Myers E."/>
            <person name="Negre B."/>
            <person name="Newfeld S."/>
            <person name="Nielsen R."/>
            <person name="Noor M.A."/>
            <person name="O'Grady P."/>
            <person name="Pachter L."/>
            <person name="Papaceit M."/>
            <person name="Parisi M.J."/>
            <person name="Parisi M."/>
            <person name="Parts L."/>
            <person name="Pedersen J.S."/>
            <person name="Pesole G."/>
            <person name="Phillippy A.M."/>
            <person name="Ponting C.P."/>
            <person name="Pop M."/>
            <person name="Porcelli D."/>
            <person name="Powell J.R."/>
            <person name="Prohaska S."/>
            <person name="Pruitt K."/>
            <person name="Puig M."/>
            <person name="Quesneville H."/>
            <person name="Ram K.R."/>
            <person name="Rand D."/>
            <person name="Rasmussen M.D."/>
            <person name="Reed L.K."/>
            <person name="Reenan R."/>
            <person name="Reily A."/>
            <person name="Remington K.A."/>
            <person name="Rieger T.T."/>
            <person name="Ritchie M.G."/>
            <person name="Robin C."/>
            <person name="Rogers Y.H."/>
            <person name="Rohde C."/>
            <person name="Rozas J."/>
            <person name="Rubenfield M.J."/>
            <person name="Ruiz A."/>
            <person name="Russo S."/>
            <person name="Salzberg S.L."/>
            <person name="Sanchez-Gracia A."/>
            <person name="Saranga D.J."/>
            <person name="Sato H."/>
            <person name="Schaeffer S.W."/>
            <person name="Schatz M.C."/>
            <person name="Schlenke T."/>
            <person name="Schwartz R."/>
            <person name="Segarra C."/>
            <person name="Singh R.S."/>
            <person name="Sirot L."/>
            <person name="Sirota M."/>
            <person name="Sisneros N.B."/>
            <person name="Smith C.D."/>
            <person name="Smith T.F."/>
            <person name="Spieth J."/>
            <person name="Stage D.E."/>
            <person name="Stark A."/>
            <person name="Stephan W."/>
            <person name="Strausberg R.L."/>
            <person name="Strempel S."/>
            <person name="Sturgill D."/>
            <person name="Sutton G."/>
            <person name="Sutton G.G."/>
            <person name="Tao W."/>
            <person name="Teichmann S."/>
            <person name="Tobari Y.N."/>
            <person name="Tomimura Y."/>
            <person name="Tsolas J.M."/>
            <person name="Valente V.L."/>
            <person name="Venter E."/>
            <person name="Venter J.C."/>
            <person name="Vicario S."/>
            <person name="Vieira F.G."/>
            <person name="Vilella A.J."/>
            <person name="Villasante A."/>
            <person name="Walenz B."/>
            <person name="Wang J."/>
            <person name="Wasserman M."/>
            <person name="Watts T."/>
            <person name="Wilson D."/>
            <person name="Wilson R.K."/>
            <person name="Wing R.A."/>
            <person name="Wolfner M.F."/>
            <person name="Wong A."/>
            <person name="Wong G.K."/>
            <person name="Wu C.I."/>
            <person name="Wu G."/>
            <person name="Yamamoto D."/>
            <person name="Yang H.P."/>
            <person name="Yang S.P."/>
            <person name="Yorke J.A."/>
            <person name="Yoshida K."/>
            <person name="Zdobnov E."/>
            <person name="Zhang P."/>
            <person name="Zhang Y."/>
            <person name="Zimin A.V."/>
            <person name="Baldwin J."/>
            <person name="Abdouelleil A."/>
            <person name="Abdulkadir J."/>
            <person name="Abebe A."/>
            <person name="Abera B."/>
            <person name="Abreu J."/>
            <person name="Acer S.C."/>
            <person name="Aftuck L."/>
            <person name="Alexander A."/>
            <person name="An P."/>
            <person name="Anderson E."/>
            <person name="Anderson S."/>
            <person name="Arachi H."/>
            <person name="Azer M."/>
            <person name="Bachantsang P."/>
            <person name="Barry A."/>
            <person name="Bayul T."/>
            <person name="Berlin A."/>
            <person name="Bessette D."/>
            <person name="Bloom T."/>
            <person name="Blye J."/>
            <person name="Boguslavskiy L."/>
            <person name="Bonnet C."/>
            <person name="Boukhgalter B."/>
            <person name="Bourzgui I."/>
            <person name="Brown A."/>
            <person name="Cahill P."/>
            <person name="Channer S."/>
            <person name="Cheshatsang Y."/>
            <person name="Chuda L."/>
            <person name="Citroen M."/>
            <person name="Collymore A."/>
            <person name="Cooke P."/>
            <person name="Costello M."/>
            <person name="D'Aco K."/>
            <person name="Daza R."/>
            <person name="De Haan G."/>
            <person name="DeGray S."/>
            <person name="DeMaso C."/>
            <person name="Dhargay N."/>
            <person name="Dooley K."/>
            <person name="Dooley E."/>
            <person name="Doricent M."/>
            <person name="Dorje P."/>
            <person name="Dorjee K."/>
            <person name="Dupes A."/>
            <person name="Elong R."/>
            <person name="Falk J."/>
            <person name="Farina A."/>
            <person name="Faro S."/>
            <person name="Ferguson D."/>
            <person name="Fisher S."/>
            <person name="Foley C.D."/>
            <person name="Franke A."/>
            <person name="Friedrich D."/>
            <person name="Gadbois L."/>
            <person name="Gearin G."/>
            <person name="Gearin C.R."/>
            <person name="Giannoukos G."/>
            <person name="Goode T."/>
            <person name="Graham J."/>
            <person name="Grandbois E."/>
            <person name="Grewal S."/>
            <person name="Gyaltsen K."/>
            <person name="Hafez N."/>
            <person name="Hagos B."/>
            <person name="Hall J."/>
            <person name="Henson C."/>
            <person name="Hollinger A."/>
            <person name="Honan T."/>
            <person name="Huard M.D."/>
            <person name="Hughes L."/>
            <person name="Hurhula B."/>
            <person name="Husby M.E."/>
            <person name="Kamat A."/>
            <person name="Kanga B."/>
            <person name="Kashin S."/>
            <person name="Khazanovich D."/>
            <person name="Kisner P."/>
            <person name="Lance K."/>
            <person name="Lara M."/>
            <person name="Lee W."/>
            <person name="Lennon N."/>
            <person name="Letendre F."/>
            <person name="LeVine R."/>
            <person name="Lipovsky A."/>
            <person name="Liu X."/>
            <person name="Liu J."/>
            <person name="Liu S."/>
            <person name="Lokyitsang T."/>
            <person name="Lokyitsang Y."/>
            <person name="Lubonja R."/>
            <person name="Lui A."/>
            <person name="MacDonald P."/>
            <person name="Magnisalis V."/>
            <person name="Maru K."/>
            <person name="Matthews C."/>
            <person name="McCusker W."/>
            <person name="McDonough S."/>
            <person name="Mehta T."/>
            <person name="Meldrim J."/>
            <person name="Meneus L."/>
            <person name="Mihai O."/>
            <person name="Mihalev A."/>
            <person name="Mihova T."/>
            <person name="Mittelman R."/>
            <person name="Mlenga V."/>
            <person name="Montmayeur A."/>
            <person name="Mulrain L."/>
            <person name="Navidi A."/>
            <person name="Naylor J."/>
            <person name="Negash T."/>
            <person name="Nguyen T."/>
            <person name="Nguyen N."/>
            <person name="Nicol R."/>
            <person name="Norbu C."/>
            <person name="Norbu N."/>
            <person name="Novod N."/>
            <person name="O'Neill B."/>
            <person name="Osman S."/>
            <person name="Markiewicz E."/>
            <person name="Oyono O.L."/>
            <person name="Patti C."/>
            <person name="Phunkhang P."/>
            <person name="Pierre F."/>
            <person name="Priest M."/>
            <person name="Raghuraman S."/>
            <person name="Rege F."/>
            <person name="Reyes R."/>
            <person name="Rise C."/>
            <person name="Rogov P."/>
            <person name="Ross K."/>
            <person name="Ryan E."/>
            <person name="Settipalli S."/>
            <person name="Shea T."/>
            <person name="Sherpa N."/>
            <person name="Shi L."/>
            <person name="Shih D."/>
            <person name="Sparrow T."/>
            <person name="Spaulding J."/>
            <person name="Stalker J."/>
            <person name="Stange-Thomann N."/>
            <person name="Stavropoulos S."/>
            <person name="Stone C."/>
            <person name="Strader C."/>
            <person name="Tesfaye S."/>
            <person name="Thomson T."/>
            <person name="Thoulutsang Y."/>
            <person name="Thoulutsang D."/>
            <person name="Topham K."/>
            <person name="Topping I."/>
            <person name="Tsamla T."/>
            <person name="Vassiliev H."/>
            <person name="Vo A."/>
            <person name="Wangchuk T."/>
            <person name="Wangdi T."/>
            <person name="Weiand M."/>
            <person name="Wilkinson J."/>
            <person name="Wilson A."/>
            <person name="Yadav S."/>
            <person name="Young G."/>
            <person name="Yu Q."/>
            <person name="Zembek L."/>
            <person name="Zhong D."/>
            <person name="Zimmer A."/>
            <person name="Zwirko Z."/>
            <person name="Jaffe D.B."/>
            <person name="Alvarez P."/>
            <person name="Brockman W."/>
            <person name="Butler J."/>
            <person name="Chin C."/>
            <person name="Gnerre S."/>
            <person name="Grabherr M."/>
            <person name="Kleber M."/>
            <person name="Mauceli E."/>
            <person name="MacCallum I."/>
        </authorList>
    </citation>
    <scope>NUCLEOTIDE SEQUENCE [LARGE SCALE GENOMIC DNA]</scope>
    <source>
        <strain evidence="3">Tucson 14024-0371.13</strain>
    </source>
</reference>
<dbReference type="eggNOG" id="ENOG502T7Y1">
    <property type="taxonomic scope" value="Eukaryota"/>
</dbReference>
<name>B3MPY2_DROAN</name>
<dbReference type="OrthoDB" id="8065890at2759"/>
<keyword evidence="3" id="KW-1185">Reference proteome</keyword>
<organism evidence="2 3">
    <name type="scientific">Drosophila ananassae</name>
    <name type="common">Fruit fly</name>
    <dbReference type="NCBI Taxonomy" id="7217"/>
    <lineage>
        <taxon>Eukaryota</taxon>
        <taxon>Metazoa</taxon>
        <taxon>Ecdysozoa</taxon>
        <taxon>Arthropoda</taxon>
        <taxon>Hexapoda</taxon>
        <taxon>Insecta</taxon>
        <taxon>Pterygota</taxon>
        <taxon>Neoptera</taxon>
        <taxon>Endopterygota</taxon>
        <taxon>Diptera</taxon>
        <taxon>Brachycera</taxon>
        <taxon>Muscomorpha</taxon>
        <taxon>Ephydroidea</taxon>
        <taxon>Drosophilidae</taxon>
        <taxon>Drosophila</taxon>
        <taxon>Sophophora</taxon>
    </lineage>
</organism>
<evidence type="ECO:0000313" key="2">
    <source>
        <dbReference type="EMBL" id="EDV44744.2"/>
    </source>
</evidence>
<dbReference type="InParanoid" id="B3MPY2"/>
<evidence type="ECO:0000256" key="1">
    <source>
        <dbReference type="SAM" id="MobiDB-lite"/>
    </source>
</evidence>
<evidence type="ECO:0000313" key="3">
    <source>
        <dbReference type="Proteomes" id="UP000007801"/>
    </source>
</evidence>
<accession>B3MPY2</accession>
<protein>
    <recommendedName>
        <fullName evidence="4">Gag-like protein</fullName>
    </recommendedName>
</protein>
<feature type="region of interest" description="Disordered" evidence="1">
    <location>
        <begin position="78"/>
        <end position="109"/>
    </location>
</feature>